<organism evidence="2 3">
    <name type="scientific">Brassica napus</name>
    <name type="common">Rape</name>
    <dbReference type="NCBI Taxonomy" id="3708"/>
    <lineage>
        <taxon>Eukaryota</taxon>
        <taxon>Viridiplantae</taxon>
        <taxon>Streptophyta</taxon>
        <taxon>Embryophyta</taxon>
        <taxon>Tracheophyta</taxon>
        <taxon>Spermatophyta</taxon>
        <taxon>Magnoliopsida</taxon>
        <taxon>eudicotyledons</taxon>
        <taxon>Gunneridae</taxon>
        <taxon>Pentapetalae</taxon>
        <taxon>rosids</taxon>
        <taxon>malvids</taxon>
        <taxon>Brassicales</taxon>
        <taxon>Brassicaceae</taxon>
        <taxon>Brassiceae</taxon>
        <taxon>Brassica</taxon>
    </lineage>
</organism>
<accession>A0ABQ8ELG5</accession>
<proteinExistence type="predicted"/>
<evidence type="ECO:0000313" key="2">
    <source>
        <dbReference type="EMBL" id="KAH0942333.1"/>
    </source>
</evidence>
<protein>
    <recommendedName>
        <fullName evidence="4">Protein S-acyltransferase</fullName>
    </recommendedName>
</protein>
<name>A0ABQ8ELG5_BRANA</name>
<sequence>MMLLHQSPNEKEDDISYCWFAHSCRVRFSGLKPKSKSLLNIINCLLLQQLMIEGGTANAIFFRCFVAKKGTETELKRRLHVVFPRWSLATIYVMLVFLTAYVSAAMEQLFLFHLVLIRKTIQKDIRRWAFNFFHADQQETRFPCKQTFVEEDILSYFRPGINGIKLMQGSKVLIFWSTARKK</sequence>
<feature type="transmembrane region" description="Helical" evidence="1">
    <location>
        <begin position="91"/>
        <end position="117"/>
    </location>
</feature>
<evidence type="ECO:0008006" key="4">
    <source>
        <dbReference type="Google" id="ProtNLM"/>
    </source>
</evidence>
<keyword evidence="1" id="KW-1133">Transmembrane helix</keyword>
<dbReference type="Proteomes" id="UP000824890">
    <property type="component" value="Unassembled WGS sequence"/>
</dbReference>
<gene>
    <name evidence="2" type="ORF">HID58_001970</name>
</gene>
<evidence type="ECO:0000313" key="3">
    <source>
        <dbReference type="Proteomes" id="UP000824890"/>
    </source>
</evidence>
<keyword evidence="1" id="KW-0812">Transmembrane</keyword>
<comment type="caution">
    <text evidence="2">The sequence shown here is derived from an EMBL/GenBank/DDBJ whole genome shotgun (WGS) entry which is preliminary data.</text>
</comment>
<dbReference type="EMBL" id="JAGKQM010000001">
    <property type="protein sequence ID" value="KAH0942333.1"/>
    <property type="molecule type" value="Genomic_DNA"/>
</dbReference>
<reference evidence="2 3" key="1">
    <citation type="submission" date="2021-05" db="EMBL/GenBank/DDBJ databases">
        <title>Genome Assembly of Synthetic Allotetraploid Brassica napus Reveals Homoeologous Exchanges between Subgenomes.</title>
        <authorList>
            <person name="Davis J.T."/>
        </authorList>
    </citation>
    <scope>NUCLEOTIDE SEQUENCE [LARGE SCALE GENOMIC DNA]</scope>
    <source>
        <strain evidence="3">cv. Da-Ae</strain>
        <tissue evidence="2">Seedling</tissue>
    </source>
</reference>
<evidence type="ECO:0000256" key="1">
    <source>
        <dbReference type="SAM" id="Phobius"/>
    </source>
</evidence>
<keyword evidence="3" id="KW-1185">Reference proteome</keyword>
<keyword evidence="1" id="KW-0472">Membrane</keyword>